<feature type="compositionally biased region" description="Low complexity" evidence="1">
    <location>
        <begin position="161"/>
        <end position="179"/>
    </location>
</feature>
<organism evidence="4 5">
    <name type="scientific">Nitzschia inconspicua</name>
    <dbReference type="NCBI Taxonomy" id="303405"/>
    <lineage>
        <taxon>Eukaryota</taxon>
        <taxon>Sar</taxon>
        <taxon>Stramenopiles</taxon>
        <taxon>Ochrophyta</taxon>
        <taxon>Bacillariophyta</taxon>
        <taxon>Bacillariophyceae</taxon>
        <taxon>Bacillariophycidae</taxon>
        <taxon>Bacillariales</taxon>
        <taxon>Bacillariaceae</taxon>
        <taxon>Nitzschia</taxon>
    </lineage>
</organism>
<dbReference type="OrthoDB" id="49530at2759"/>
<feature type="transmembrane region" description="Helical" evidence="2">
    <location>
        <begin position="377"/>
        <end position="397"/>
    </location>
</feature>
<keyword evidence="3" id="KW-0732">Signal</keyword>
<reference evidence="4" key="2">
    <citation type="submission" date="2021-04" db="EMBL/GenBank/DDBJ databases">
        <authorList>
            <person name="Podell S."/>
        </authorList>
    </citation>
    <scope>NUCLEOTIDE SEQUENCE</scope>
    <source>
        <strain evidence="4">Hildebrandi</strain>
    </source>
</reference>
<reference evidence="4" key="1">
    <citation type="journal article" date="2021" name="Sci. Rep.">
        <title>Diploid genomic architecture of Nitzschia inconspicua, an elite biomass production diatom.</title>
        <authorList>
            <person name="Oliver A."/>
            <person name="Podell S."/>
            <person name="Pinowska A."/>
            <person name="Traller J.C."/>
            <person name="Smith S.R."/>
            <person name="McClure R."/>
            <person name="Beliaev A."/>
            <person name="Bohutskyi P."/>
            <person name="Hill E.A."/>
            <person name="Rabines A."/>
            <person name="Zheng H."/>
            <person name="Allen L.Z."/>
            <person name="Kuo A."/>
            <person name="Grigoriev I.V."/>
            <person name="Allen A.E."/>
            <person name="Hazlebeck D."/>
            <person name="Allen E.E."/>
        </authorList>
    </citation>
    <scope>NUCLEOTIDE SEQUENCE</scope>
    <source>
        <strain evidence="4">Hildebrandi</strain>
    </source>
</reference>
<evidence type="ECO:0000313" key="5">
    <source>
        <dbReference type="Proteomes" id="UP000693970"/>
    </source>
</evidence>
<feature type="region of interest" description="Disordered" evidence="1">
    <location>
        <begin position="351"/>
        <end position="370"/>
    </location>
</feature>
<dbReference type="EMBL" id="JAGRRH010000006">
    <property type="protein sequence ID" value="KAG7368836.1"/>
    <property type="molecule type" value="Genomic_DNA"/>
</dbReference>
<keyword evidence="2" id="KW-0472">Membrane</keyword>
<accession>A0A9K3LYA1</accession>
<evidence type="ECO:0000256" key="2">
    <source>
        <dbReference type="SAM" id="Phobius"/>
    </source>
</evidence>
<comment type="caution">
    <text evidence="4">The sequence shown here is derived from an EMBL/GenBank/DDBJ whole genome shotgun (WGS) entry which is preliminary data.</text>
</comment>
<gene>
    <name evidence="4" type="ORF">IV203_031579</name>
</gene>
<protein>
    <submittedName>
        <fullName evidence="4">Uncharacterized protein</fullName>
    </submittedName>
</protein>
<feature type="region of interest" description="Disordered" evidence="1">
    <location>
        <begin position="106"/>
        <end position="180"/>
    </location>
</feature>
<evidence type="ECO:0000256" key="3">
    <source>
        <dbReference type="SAM" id="SignalP"/>
    </source>
</evidence>
<proteinExistence type="predicted"/>
<keyword evidence="2" id="KW-0812">Transmembrane</keyword>
<feature type="chain" id="PRO_5039944560" evidence="3">
    <location>
        <begin position="25"/>
        <end position="424"/>
    </location>
</feature>
<feature type="compositionally biased region" description="Polar residues" evidence="1">
    <location>
        <begin position="356"/>
        <end position="370"/>
    </location>
</feature>
<feature type="signal peptide" evidence="3">
    <location>
        <begin position="1"/>
        <end position="24"/>
    </location>
</feature>
<sequence length="424" mass="44936">MVVITMKKMFTLVLPVSLLSDAQGLVEFGRERVGGENIVGRKRFVAAPGMFDYEKVRPYSRGRTHKLSDQGLQDIIDARSVLELSSSISLSMSMIVMPSVPTAPTFGPPSHIPPSGPPGPTMPSAPTPQSMPSTPVGSPSSNPALLPPPPSNDPEIEPTVSYEPSMTTYPTTTPSTTPSFLLTEDPTVSYEPSVTSSPTTVSDGTSTECVAENGLSLGASSDNSATPIFLAVGYQAESTTSVVEDFRSELENELIGIAVSAILGCEANFSDSIFPQTLEVASCTPTMNAAEGCFVMETEAIVFIKGPVNEDVAAFEAYQAIQNAMFNGRIVGRVPTILRLQFLSPLPLPVPPGSGESTSEPIPVSSNRSDSANVNPWTIGASVASIMGGFVSILVWARARKFRQRRQQLMDETSWVNGGSPAAE</sequence>
<dbReference type="AlphaFoldDB" id="A0A9K3LYA1"/>
<feature type="compositionally biased region" description="Pro residues" evidence="1">
    <location>
        <begin position="106"/>
        <end position="126"/>
    </location>
</feature>
<keyword evidence="5" id="KW-1185">Reference proteome</keyword>
<dbReference type="Proteomes" id="UP000693970">
    <property type="component" value="Unassembled WGS sequence"/>
</dbReference>
<evidence type="ECO:0000313" key="4">
    <source>
        <dbReference type="EMBL" id="KAG7368836.1"/>
    </source>
</evidence>
<name>A0A9K3LYA1_9STRA</name>
<evidence type="ECO:0000256" key="1">
    <source>
        <dbReference type="SAM" id="MobiDB-lite"/>
    </source>
</evidence>
<keyword evidence="2" id="KW-1133">Transmembrane helix</keyword>